<keyword evidence="4" id="KW-1185">Reference proteome</keyword>
<keyword evidence="1" id="KW-0812">Transmembrane</keyword>
<feature type="transmembrane region" description="Helical" evidence="1">
    <location>
        <begin position="282"/>
        <end position="304"/>
    </location>
</feature>
<protein>
    <submittedName>
        <fullName evidence="3">Type II CAAX endopeptidase family protein</fullName>
    </submittedName>
</protein>
<accession>A0ABU6IEZ4</accession>
<organism evidence="3 4">
    <name type="scientific">Adlercreutzia wanghongyangiae</name>
    <dbReference type="NCBI Taxonomy" id="3111451"/>
    <lineage>
        <taxon>Bacteria</taxon>
        <taxon>Bacillati</taxon>
        <taxon>Actinomycetota</taxon>
        <taxon>Coriobacteriia</taxon>
        <taxon>Eggerthellales</taxon>
        <taxon>Eggerthellaceae</taxon>
        <taxon>Adlercreutzia</taxon>
    </lineage>
</organism>
<dbReference type="Pfam" id="PF02517">
    <property type="entry name" value="Rce1-like"/>
    <property type="match status" value="1"/>
</dbReference>
<dbReference type="EMBL" id="JAYMFF010000002">
    <property type="protein sequence ID" value="MEC4175008.1"/>
    <property type="molecule type" value="Genomic_DNA"/>
</dbReference>
<dbReference type="PANTHER" id="PTHR35797">
    <property type="entry name" value="PROTEASE-RELATED"/>
    <property type="match status" value="1"/>
</dbReference>
<dbReference type="PANTHER" id="PTHR35797:SF1">
    <property type="entry name" value="PROTEASE"/>
    <property type="match status" value="1"/>
</dbReference>
<gene>
    <name evidence="3" type="ORF">VIN30_00905</name>
</gene>
<reference evidence="3 4" key="1">
    <citation type="submission" date="2024-01" db="EMBL/GenBank/DDBJ databases">
        <title>novel species in genus Adlercreutzia.</title>
        <authorList>
            <person name="Liu X."/>
        </authorList>
    </citation>
    <scope>NUCLEOTIDE SEQUENCE [LARGE SCALE GENOMIC DNA]</scope>
    <source>
        <strain evidence="3 4">R7</strain>
    </source>
</reference>
<evidence type="ECO:0000256" key="1">
    <source>
        <dbReference type="SAM" id="Phobius"/>
    </source>
</evidence>
<feature type="transmembrane region" description="Helical" evidence="1">
    <location>
        <begin position="51"/>
        <end position="73"/>
    </location>
</feature>
<dbReference type="RefSeq" id="WP_338208524.1">
    <property type="nucleotide sequence ID" value="NZ_JAYMFF010000002.1"/>
</dbReference>
<feature type="transmembrane region" description="Helical" evidence="1">
    <location>
        <begin position="224"/>
        <end position="246"/>
    </location>
</feature>
<keyword evidence="1" id="KW-1133">Transmembrane helix</keyword>
<feature type="transmembrane region" description="Helical" evidence="1">
    <location>
        <begin position="258"/>
        <end position="276"/>
    </location>
</feature>
<evidence type="ECO:0000313" key="3">
    <source>
        <dbReference type="EMBL" id="MEC4175008.1"/>
    </source>
</evidence>
<dbReference type="InterPro" id="IPR042150">
    <property type="entry name" value="MmRce1-like"/>
</dbReference>
<dbReference type="InterPro" id="IPR003675">
    <property type="entry name" value="Rce1/LyrA-like_dom"/>
</dbReference>
<dbReference type="Proteomes" id="UP001349994">
    <property type="component" value="Unassembled WGS sequence"/>
</dbReference>
<feature type="transmembrane region" description="Helical" evidence="1">
    <location>
        <begin position="12"/>
        <end position="31"/>
    </location>
</feature>
<feature type="transmembrane region" description="Helical" evidence="1">
    <location>
        <begin position="192"/>
        <end position="212"/>
    </location>
</feature>
<feature type="transmembrane region" description="Helical" evidence="1">
    <location>
        <begin position="94"/>
        <end position="117"/>
    </location>
</feature>
<evidence type="ECO:0000259" key="2">
    <source>
        <dbReference type="Pfam" id="PF02517"/>
    </source>
</evidence>
<feature type="domain" description="CAAX prenyl protease 2/Lysostaphin resistance protein A-like" evidence="2">
    <location>
        <begin position="159"/>
        <end position="265"/>
    </location>
</feature>
<name>A0ABU6IEZ4_9ACTN</name>
<keyword evidence="1" id="KW-0472">Membrane</keyword>
<evidence type="ECO:0000313" key="4">
    <source>
        <dbReference type="Proteomes" id="UP001349994"/>
    </source>
</evidence>
<proteinExistence type="predicted"/>
<sequence>MSRLRAFLAAHRAGTFCVVTFALTWAFWFATVYPAAIPLLQAGQNPLGGPAVTLFVGAGMFFPAIGVVLTRLLTGEGFRGAWVRPREFRRTWKYWVAGWFGPMLLVALGAVAFFFIFPGDFDPSCPLFRETLNAQLAAAGQPPMDEAQAQALMGMQLALVLVCPLLNVVTCFGEEWGWRGYLLPHLMERHSATWGIVVVGVIWGLWHAPITVLGHNYGLDYPGWPVVGILAMTCFCTALSALFGWLTLRSGSCLPATFAHGALNGCVAAPALFTAVTPNPFVGPACTGIIGGLGLIAVAVLCVVSLRKNPPRFLVNVRKP</sequence>
<comment type="caution">
    <text evidence="3">The sequence shown here is derived from an EMBL/GenBank/DDBJ whole genome shotgun (WGS) entry which is preliminary data.</text>
</comment>
<feature type="transmembrane region" description="Helical" evidence="1">
    <location>
        <begin position="151"/>
        <end position="172"/>
    </location>
</feature>